<evidence type="ECO:0000259" key="3">
    <source>
        <dbReference type="Pfam" id="PF00085"/>
    </source>
</evidence>
<dbReference type="InterPro" id="IPR013766">
    <property type="entry name" value="Thioredoxin_domain"/>
</dbReference>
<dbReference type="OrthoDB" id="1899781at2759"/>
<proteinExistence type="predicted"/>
<dbReference type="Proteomes" id="UP000012960">
    <property type="component" value="Unplaced"/>
</dbReference>
<sequence length="315" mass="34729">MATHSLPLLPLLLLLSAFSVPVPRSSAAAAATSEAPFCPRSDLAFVGGLIAQCPRWIELSFPLEVDGESLDRELIHGESKGYYSVLFYASWCPFSDNIRPTFNVLSSMFPQIKHLLADESSTMPSILSRYGIHSFPAIVLSNQTATIRYRGPKDIDTLIQFYKKTTGFDPVERLVVDQPANLGNVRSLMHQVESLRELITTEPYLVLGVLFICLKLVLSVLPVVYSHLKALWVSHGWHLNLPILCEPSQLLVRVLHGIDVNKLWNKVKLGNKTMNLRKGANNARAWASTLTSVSLGESSSPSSSSSSRLITPCDS</sequence>
<protein>
    <recommendedName>
        <fullName evidence="3">Thioredoxin domain-containing protein</fullName>
    </recommendedName>
</protein>
<feature type="region of interest" description="Disordered" evidence="1">
    <location>
        <begin position="294"/>
        <end position="315"/>
    </location>
</feature>
<evidence type="ECO:0000313" key="4">
    <source>
        <dbReference type="EnsemblPlants" id="Ma04_p17720.1"/>
    </source>
</evidence>
<organism evidence="4 5">
    <name type="scientific">Musa acuminata subsp. malaccensis</name>
    <name type="common">Wild banana</name>
    <name type="synonym">Musa malaccensis</name>
    <dbReference type="NCBI Taxonomy" id="214687"/>
    <lineage>
        <taxon>Eukaryota</taxon>
        <taxon>Viridiplantae</taxon>
        <taxon>Streptophyta</taxon>
        <taxon>Embryophyta</taxon>
        <taxon>Tracheophyta</taxon>
        <taxon>Spermatophyta</taxon>
        <taxon>Magnoliopsida</taxon>
        <taxon>Liliopsida</taxon>
        <taxon>Zingiberales</taxon>
        <taxon>Musaceae</taxon>
        <taxon>Musa</taxon>
    </lineage>
</organism>
<dbReference type="KEGG" id="mus:103981897"/>
<evidence type="ECO:0000256" key="1">
    <source>
        <dbReference type="SAM" id="MobiDB-lite"/>
    </source>
</evidence>
<dbReference type="AlphaFoldDB" id="A0A804IQV8"/>
<reference evidence="4" key="1">
    <citation type="submission" date="2021-05" db="UniProtKB">
        <authorList>
            <consortium name="EnsemblPlants"/>
        </authorList>
    </citation>
    <scope>IDENTIFICATION</scope>
    <source>
        <strain evidence="4">subsp. malaccensis</strain>
    </source>
</reference>
<dbReference type="Gramene" id="Ma04_t17720.1">
    <property type="protein sequence ID" value="Ma04_p17720.1"/>
    <property type="gene ID" value="Ma04_g17720"/>
</dbReference>
<keyword evidence="5" id="KW-1185">Reference proteome</keyword>
<dbReference type="InParanoid" id="A0A804IQV8"/>
<accession>A0A804IQV8</accession>
<feature type="chain" id="PRO_5032392760" description="Thioredoxin domain-containing protein" evidence="2">
    <location>
        <begin position="20"/>
        <end position="315"/>
    </location>
</feature>
<dbReference type="SUPFAM" id="SSF52833">
    <property type="entry name" value="Thioredoxin-like"/>
    <property type="match status" value="1"/>
</dbReference>
<dbReference type="EnsemblPlants" id="Ma04_t17720.1">
    <property type="protein sequence ID" value="Ma04_p17720.1"/>
    <property type="gene ID" value="Ma04_g17720"/>
</dbReference>
<dbReference type="PANTHER" id="PTHR47126:SF3">
    <property type="entry name" value="5'-ADENYLYLSULFATE REDUCTASE-LIKE 5"/>
    <property type="match status" value="1"/>
</dbReference>
<dbReference type="InterPro" id="IPR036249">
    <property type="entry name" value="Thioredoxin-like_sf"/>
</dbReference>
<dbReference type="FunCoup" id="A0A804IQV8">
    <property type="interactions" value="1297"/>
</dbReference>
<feature type="domain" description="Thioredoxin" evidence="3">
    <location>
        <begin position="79"/>
        <end position="163"/>
    </location>
</feature>
<dbReference type="OMA" id="CAIAGSR"/>
<name>A0A804IQV8_MUSAM</name>
<feature type="signal peptide" evidence="2">
    <location>
        <begin position="1"/>
        <end position="19"/>
    </location>
</feature>
<evidence type="ECO:0000256" key="2">
    <source>
        <dbReference type="SAM" id="SignalP"/>
    </source>
</evidence>
<dbReference type="InterPro" id="IPR044794">
    <property type="entry name" value="APRL5/7"/>
</dbReference>
<dbReference type="PANTHER" id="PTHR47126">
    <property type="entry name" value="5'-ADENYLYLSULFATE REDUCTASE-LIKE 7"/>
    <property type="match status" value="1"/>
</dbReference>
<dbReference type="Pfam" id="PF00085">
    <property type="entry name" value="Thioredoxin"/>
    <property type="match status" value="1"/>
</dbReference>
<dbReference type="Gene3D" id="3.40.30.10">
    <property type="entry name" value="Glutaredoxin"/>
    <property type="match status" value="1"/>
</dbReference>
<evidence type="ECO:0000313" key="5">
    <source>
        <dbReference type="Proteomes" id="UP000012960"/>
    </source>
</evidence>
<keyword evidence="2" id="KW-0732">Signal</keyword>
<dbReference type="CDD" id="cd02999">
    <property type="entry name" value="PDI_a_ERp44_like"/>
    <property type="match status" value="1"/>
</dbReference>
<dbReference type="GeneID" id="103981897"/>